<evidence type="ECO:0000313" key="3">
    <source>
        <dbReference type="EMBL" id="CAL1385686.1"/>
    </source>
</evidence>
<evidence type="ECO:0000259" key="2">
    <source>
        <dbReference type="Pfam" id="PF12274"/>
    </source>
</evidence>
<feature type="domain" description="DUF3615" evidence="2">
    <location>
        <begin position="109"/>
        <end position="202"/>
    </location>
</feature>
<organism evidence="3 4">
    <name type="scientific">Linum trigynum</name>
    <dbReference type="NCBI Taxonomy" id="586398"/>
    <lineage>
        <taxon>Eukaryota</taxon>
        <taxon>Viridiplantae</taxon>
        <taxon>Streptophyta</taxon>
        <taxon>Embryophyta</taxon>
        <taxon>Tracheophyta</taxon>
        <taxon>Spermatophyta</taxon>
        <taxon>Magnoliopsida</taxon>
        <taxon>eudicotyledons</taxon>
        <taxon>Gunneridae</taxon>
        <taxon>Pentapetalae</taxon>
        <taxon>rosids</taxon>
        <taxon>fabids</taxon>
        <taxon>Malpighiales</taxon>
        <taxon>Linaceae</taxon>
        <taxon>Linum</taxon>
    </lineage>
</organism>
<dbReference type="Pfam" id="PF12274">
    <property type="entry name" value="DUF3615"/>
    <property type="match status" value="1"/>
</dbReference>
<keyword evidence="4" id="KW-1185">Reference proteome</keyword>
<dbReference type="PANTHER" id="PTHR34710:SF20">
    <property type="entry name" value="OS10G0550200 PROTEIN"/>
    <property type="match status" value="1"/>
</dbReference>
<proteinExistence type="predicted"/>
<dbReference type="Proteomes" id="UP001497516">
    <property type="component" value="Chromosome 4"/>
</dbReference>
<dbReference type="AlphaFoldDB" id="A0AAV2EIA0"/>
<feature type="compositionally biased region" description="Low complexity" evidence="1">
    <location>
        <begin position="52"/>
        <end position="65"/>
    </location>
</feature>
<accession>A0AAV2EIA0</accession>
<evidence type="ECO:0000313" key="4">
    <source>
        <dbReference type="Proteomes" id="UP001497516"/>
    </source>
</evidence>
<protein>
    <recommendedName>
        <fullName evidence="2">DUF3615 domain-containing protein</fullName>
    </recommendedName>
</protein>
<gene>
    <name evidence="3" type="ORF">LTRI10_LOCUS26803</name>
</gene>
<feature type="compositionally biased region" description="Basic and acidic residues" evidence="1">
    <location>
        <begin position="1"/>
        <end position="37"/>
    </location>
</feature>
<evidence type="ECO:0000256" key="1">
    <source>
        <dbReference type="SAM" id="MobiDB-lite"/>
    </source>
</evidence>
<reference evidence="3 4" key="1">
    <citation type="submission" date="2024-04" db="EMBL/GenBank/DDBJ databases">
        <authorList>
            <person name="Fracassetti M."/>
        </authorList>
    </citation>
    <scope>NUCLEOTIDE SEQUENCE [LARGE SCALE GENOMIC DNA]</scope>
</reference>
<name>A0AAV2EIA0_9ROSI</name>
<dbReference type="EMBL" id="OZ034817">
    <property type="protein sequence ID" value="CAL1385686.1"/>
    <property type="molecule type" value="Genomic_DNA"/>
</dbReference>
<dbReference type="PANTHER" id="PTHR34710">
    <property type="entry name" value="OS03G0834100 PROTEIN"/>
    <property type="match status" value="1"/>
</dbReference>
<dbReference type="InterPro" id="IPR022059">
    <property type="entry name" value="DUF3615"/>
</dbReference>
<sequence length="231" mass="25392">MVEPKDRVCERKGMEEPPSPKKQKVEEGVPDHHDEKPPQPQHGGAAEPPSAPSSSPSSVSLGDPSSPRPVIGLDPANKYYEKMLKWLDAELDSPPDDEELMRKDSACVAKSALKHYNGKEGTKYVFDQPLLCCCAILHPLVVLHANFTAREENSDSSDMFFGEAVQYLGGGSKVLNCVKVDPLAKGGYRNGCVYCRKDIIHPPVEHCEYGSNALVDQKKLQHKTVKPKSSK</sequence>
<feature type="region of interest" description="Disordered" evidence="1">
    <location>
        <begin position="1"/>
        <end position="74"/>
    </location>
</feature>